<reference evidence="1 2" key="1">
    <citation type="submission" date="2023-01" db="EMBL/GenBank/DDBJ databases">
        <authorList>
            <person name="Whitehead M."/>
        </authorList>
    </citation>
    <scope>NUCLEOTIDE SEQUENCE [LARGE SCALE GENOMIC DNA]</scope>
</reference>
<dbReference type="AlphaFoldDB" id="A0AAV0XV04"/>
<name>A0AAV0XV04_9HEMI</name>
<dbReference type="Proteomes" id="UP001160148">
    <property type="component" value="Unassembled WGS sequence"/>
</dbReference>
<sequence>MSVHMTNAATSLDAPGTAVRFSLQEVIGPKATWTSVGRLQVLCRTTVEDVVGKARNYYDHVLCLDKKVASTLVQRSTVFVANSRKTMWTASGRLLHVMRRTTVDDVVVRARKMAPSLLRRLMIVVADTLEGKIIYARLLPRISGLYCDGHTTFKALRFIHDVEKIVKQFLRETGLGWGKLAASRLRRSPAVRQTVLQVVRPADDHASNSLTSCAFYDRDTRPHLLMVPWRPGWPVLLPASWMPAVVTRSCSIPRPTSAHQLLDDQTMMPLVTARYRGPNEPVDDHASNALTSCAFYDKDTRPHLLMVPWRPGWPVLLPASWMPAVVTRRCSTLQPTSAHQLLDDDTVVPLVIALNRGPIESVDDHGQVQLDHDRKISSDVSDVTFFSVIVLTPLAVFWTAGM</sequence>
<organism evidence="1 2">
    <name type="scientific">Macrosiphum euphorbiae</name>
    <name type="common">potato aphid</name>
    <dbReference type="NCBI Taxonomy" id="13131"/>
    <lineage>
        <taxon>Eukaryota</taxon>
        <taxon>Metazoa</taxon>
        <taxon>Ecdysozoa</taxon>
        <taxon>Arthropoda</taxon>
        <taxon>Hexapoda</taxon>
        <taxon>Insecta</taxon>
        <taxon>Pterygota</taxon>
        <taxon>Neoptera</taxon>
        <taxon>Paraneoptera</taxon>
        <taxon>Hemiptera</taxon>
        <taxon>Sternorrhyncha</taxon>
        <taxon>Aphidomorpha</taxon>
        <taxon>Aphidoidea</taxon>
        <taxon>Aphididae</taxon>
        <taxon>Macrosiphini</taxon>
        <taxon>Macrosiphum</taxon>
    </lineage>
</organism>
<evidence type="ECO:0008006" key="3">
    <source>
        <dbReference type="Google" id="ProtNLM"/>
    </source>
</evidence>
<dbReference type="EMBL" id="CARXXK010000860">
    <property type="protein sequence ID" value="CAI6371247.1"/>
    <property type="molecule type" value="Genomic_DNA"/>
</dbReference>
<evidence type="ECO:0000313" key="2">
    <source>
        <dbReference type="Proteomes" id="UP001160148"/>
    </source>
</evidence>
<evidence type="ECO:0000313" key="1">
    <source>
        <dbReference type="EMBL" id="CAI6371247.1"/>
    </source>
</evidence>
<accession>A0AAV0XV04</accession>
<comment type="caution">
    <text evidence="1">The sequence shown here is derived from an EMBL/GenBank/DDBJ whole genome shotgun (WGS) entry which is preliminary data.</text>
</comment>
<gene>
    <name evidence="1" type="ORF">MEUPH1_LOCUS25276</name>
</gene>
<proteinExistence type="predicted"/>
<keyword evidence="2" id="KW-1185">Reference proteome</keyword>
<protein>
    <recommendedName>
        <fullName evidence="3">Transposase</fullName>
    </recommendedName>
</protein>